<accession>A0A218Z685</accession>
<reference evidence="8 9" key="1">
    <citation type="submission" date="2017-04" db="EMBL/GenBank/DDBJ databases">
        <title>Draft genome sequence of Marssonina coronaria NL1: causal agent of apple blotch.</title>
        <authorList>
            <person name="Cheng Q."/>
        </authorList>
    </citation>
    <scope>NUCLEOTIDE SEQUENCE [LARGE SCALE GENOMIC DNA]</scope>
    <source>
        <strain evidence="8 9">NL1</strain>
    </source>
</reference>
<feature type="region of interest" description="Disordered" evidence="6">
    <location>
        <begin position="527"/>
        <end position="549"/>
    </location>
</feature>
<sequence>MRASIFASFSLITALNAQFVAQPADLKTVQGAGGVSVRFKEVPNGICETNPDVKSYAGYVDVSPTQHMYFWMFEARQNATAAPLIVRLDGGPGASSMNGLFTEVGPCSINAAGKVVNNQNSWTNIGNTLFVDQPATVGFSYTTLVNGTVNPKTAEITPQMCTAADPMCGTYSSPDVSLTPNSTVDAAKVFYQVMQGFMGAFPQYSANGVHINGQSYGGHYAPIFADYVTQQNKLNTSGTVQVPLRSISIEDGFMDTRVQFGAYYNYSINNPYDIPFNDTLQKQLFTNMYGPGGCQDQQNACNANPTDAGCSAAENFCVSNVEDFWDDNVGRSEEDIRQIAPDPFPDFSFVAYLNRAEIQSAIGASNNFTPASVQTFTAFNSTGDDSRTGELVTQSMRNLLKQGVSVALFTGDADYDSNMIGAQAVAANVGAPGWENAGFVNMSANSDGQIPGESKQADGFSFTRVYFAGHYSALNEPEATLKIQQRTIAGMDIATGKVRMALGGNITTKGARETTFREGPATVQMKKVPKGSTYDPNTHVPVPADSSPAAKNVNFKTEVVESTMPHPLAGMTMKKIRKMAAQNELRRRRRF</sequence>
<keyword evidence="5" id="KW-0325">Glycoprotein</keyword>
<protein>
    <recommendedName>
        <fullName evidence="10">Carboxypeptidase S1</fullName>
    </recommendedName>
</protein>
<feature type="chain" id="PRO_5012916979" description="Carboxypeptidase S1" evidence="7">
    <location>
        <begin position="18"/>
        <end position="591"/>
    </location>
</feature>
<organism evidence="8 9">
    <name type="scientific">Diplocarpon coronariae</name>
    <dbReference type="NCBI Taxonomy" id="2795749"/>
    <lineage>
        <taxon>Eukaryota</taxon>
        <taxon>Fungi</taxon>
        <taxon>Dikarya</taxon>
        <taxon>Ascomycota</taxon>
        <taxon>Pezizomycotina</taxon>
        <taxon>Leotiomycetes</taxon>
        <taxon>Helotiales</taxon>
        <taxon>Drepanopezizaceae</taxon>
        <taxon>Diplocarpon</taxon>
    </lineage>
</organism>
<dbReference type="InParanoid" id="A0A218Z685"/>
<evidence type="ECO:0000313" key="8">
    <source>
        <dbReference type="EMBL" id="OWP02765.1"/>
    </source>
</evidence>
<evidence type="ECO:0000256" key="2">
    <source>
        <dbReference type="ARBA" id="ARBA00022645"/>
    </source>
</evidence>
<name>A0A218Z685_9HELO</name>
<keyword evidence="9" id="KW-1185">Reference proteome</keyword>
<dbReference type="Gene3D" id="3.40.50.1820">
    <property type="entry name" value="alpha/beta hydrolase"/>
    <property type="match status" value="1"/>
</dbReference>
<keyword evidence="2" id="KW-0121">Carboxypeptidase</keyword>
<evidence type="ECO:0000256" key="1">
    <source>
        <dbReference type="ARBA" id="ARBA00009431"/>
    </source>
</evidence>
<comment type="caution">
    <text evidence="8">The sequence shown here is derived from an EMBL/GenBank/DDBJ whole genome shotgun (WGS) entry which is preliminary data.</text>
</comment>
<dbReference type="GO" id="GO:0000324">
    <property type="term" value="C:fungal-type vacuole"/>
    <property type="evidence" value="ECO:0007669"/>
    <property type="project" value="TreeGrafter"/>
</dbReference>
<evidence type="ECO:0008006" key="10">
    <source>
        <dbReference type="Google" id="ProtNLM"/>
    </source>
</evidence>
<evidence type="ECO:0000313" key="9">
    <source>
        <dbReference type="Proteomes" id="UP000242519"/>
    </source>
</evidence>
<keyword evidence="7" id="KW-0732">Signal</keyword>
<keyword evidence="4" id="KW-0378">Hydrolase</keyword>
<dbReference type="PANTHER" id="PTHR11802">
    <property type="entry name" value="SERINE PROTEASE FAMILY S10 SERINE CARBOXYPEPTIDASE"/>
    <property type="match status" value="1"/>
</dbReference>
<comment type="similarity">
    <text evidence="1">Belongs to the peptidase S10 family.</text>
</comment>
<dbReference type="Pfam" id="PF00450">
    <property type="entry name" value="Peptidase_S10"/>
    <property type="match status" value="1"/>
</dbReference>
<dbReference type="STRING" id="503106.A0A218Z685"/>
<dbReference type="InterPro" id="IPR029058">
    <property type="entry name" value="AB_hydrolase_fold"/>
</dbReference>
<feature type="signal peptide" evidence="7">
    <location>
        <begin position="1"/>
        <end position="17"/>
    </location>
</feature>
<evidence type="ECO:0000256" key="3">
    <source>
        <dbReference type="ARBA" id="ARBA00022670"/>
    </source>
</evidence>
<proteinExistence type="inferred from homology"/>
<gene>
    <name evidence="8" type="ORF">B2J93_2524</name>
</gene>
<evidence type="ECO:0000256" key="5">
    <source>
        <dbReference type="ARBA" id="ARBA00023180"/>
    </source>
</evidence>
<evidence type="ECO:0000256" key="6">
    <source>
        <dbReference type="SAM" id="MobiDB-lite"/>
    </source>
</evidence>
<dbReference type="InterPro" id="IPR001563">
    <property type="entry name" value="Peptidase_S10"/>
</dbReference>
<dbReference type="EMBL" id="MZNU01000211">
    <property type="protein sequence ID" value="OWP02765.1"/>
    <property type="molecule type" value="Genomic_DNA"/>
</dbReference>
<dbReference type="GO" id="GO:0006508">
    <property type="term" value="P:proteolysis"/>
    <property type="evidence" value="ECO:0007669"/>
    <property type="project" value="UniProtKB-KW"/>
</dbReference>
<dbReference type="GO" id="GO:0004185">
    <property type="term" value="F:serine-type carboxypeptidase activity"/>
    <property type="evidence" value="ECO:0007669"/>
    <property type="project" value="InterPro"/>
</dbReference>
<dbReference type="Proteomes" id="UP000242519">
    <property type="component" value="Unassembled WGS sequence"/>
</dbReference>
<dbReference type="OrthoDB" id="443318at2759"/>
<dbReference type="PANTHER" id="PTHR11802:SF64">
    <property type="entry name" value="CARBOXYPEPTIDASE"/>
    <property type="match status" value="1"/>
</dbReference>
<evidence type="ECO:0000256" key="7">
    <source>
        <dbReference type="SAM" id="SignalP"/>
    </source>
</evidence>
<keyword evidence="3" id="KW-0645">Protease</keyword>
<dbReference type="AlphaFoldDB" id="A0A218Z685"/>
<dbReference type="PRINTS" id="PR00724">
    <property type="entry name" value="CRBOXYPTASEC"/>
</dbReference>
<dbReference type="SUPFAM" id="SSF53474">
    <property type="entry name" value="alpha/beta-Hydrolases"/>
    <property type="match status" value="1"/>
</dbReference>
<evidence type="ECO:0000256" key="4">
    <source>
        <dbReference type="ARBA" id="ARBA00022801"/>
    </source>
</evidence>